<dbReference type="InterPro" id="IPR045489">
    <property type="entry name" value="DUF6429"/>
</dbReference>
<protein>
    <recommendedName>
        <fullName evidence="1">DUF6429 domain-containing protein</fullName>
    </recommendedName>
</protein>
<evidence type="ECO:0000259" key="1">
    <source>
        <dbReference type="Pfam" id="PF20008"/>
    </source>
</evidence>
<dbReference type="EMBL" id="JACICC010000007">
    <property type="protein sequence ID" value="MBB3810647.1"/>
    <property type="molecule type" value="Genomic_DNA"/>
</dbReference>
<sequence length="96" mass="11071">MVRNFGVYRRLEMDRDKIDDVILALLYLTLARDGRAWKGFNWNSMNRLHEKGFIGDPVNRVKSFWLNEEGIAPSEKLFREMFSIDSGRPTASGSCG</sequence>
<comment type="caution">
    <text evidence="2">The sequence shown here is derived from an EMBL/GenBank/DDBJ whole genome shotgun (WGS) entry which is preliminary data.</text>
</comment>
<evidence type="ECO:0000313" key="2">
    <source>
        <dbReference type="EMBL" id="MBB3810647.1"/>
    </source>
</evidence>
<proteinExistence type="predicted"/>
<keyword evidence="3" id="KW-1185">Reference proteome</keyword>
<name>A0A7W5Z6L5_9HYPH</name>
<gene>
    <name evidence="2" type="ORF">FHS81_002749</name>
</gene>
<dbReference type="Pfam" id="PF20008">
    <property type="entry name" value="DUF6429"/>
    <property type="match status" value="1"/>
</dbReference>
<organism evidence="2 3">
    <name type="scientific">Pseudochelatococcus contaminans</name>
    <dbReference type="NCBI Taxonomy" id="1538103"/>
    <lineage>
        <taxon>Bacteria</taxon>
        <taxon>Pseudomonadati</taxon>
        <taxon>Pseudomonadota</taxon>
        <taxon>Alphaproteobacteria</taxon>
        <taxon>Hyphomicrobiales</taxon>
        <taxon>Chelatococcaceae</taxon>
        <taxon>Pseudochelatococcus</taxon>
    </lineage>
</organism>
<accession>A0A7W5Z6L5</accession>
<feature type="domain" description="DUF6429" evidence="1">
    <location>
        <begin position="14"/>
        <end position="83"/>
    </location>
</feature>
<dbReference type="Proteomes" id="UP000537592">
    <property type="component" value="Unassembled WGS sequence"/>
</dbReference>
<dbReference type="AlphaFoldDB" id="A0A7W5Z6L5"/>
<evidence type="ECO:0000313" key="3">
    <source>
        <dbReference type="Proteomes" id="UP000537592"/>
    </source>
</evidence>
<reference evidence="2 3" key="1">
    <citation type="submission" date="2020-08" db="EMBL/GenBank/DDBJ databases">
        <title>Genomic Encyclopedia of Type Strains, Phase IV (KMG-IV): sequencing the most valuable type-strain genomes for metagenomic binning, comparative biology and taxonomic classification.</title>
        <authorList>
            <person name="Goeker M."/>
        </authorList>
    </citation>
    <scope>NUCLEOTIDE SEQUENCE [LARGE SCALE GENOMIC DNA]</scope>
    <source>
        <strain evidence="2 3">DSM 28760</strain>
    </source>
</reference>